<dbReference type="AlphaFoldDB" id="A0A5J4THJ8"/>
<protein>
    <submittedName>
        <fullName evidence="1">Uncharacterized protein</fullName>
    </submittedName>
</protein>
<gene>
    <name evidence="1" type="ORF">EZS28_046649</name>
</gene>
<evidence type="ECO:0000313" key="2">
    <source>
        <dbReference type="Proteomes" id="UP000324800"/>
    </source>
</evidence>
<sequence>MSNEAALLKELVILVDDEDNSIGSASKLA</sequence>
<accession>A0A5J4THJ8</accession>
<dbReference type="Proteomes" id="UP000324800">
    <property type="component" value="Unassembled WGS sequence"/>
</dbReference>
<organism evidence="1 2">
    <name type="scientific">Streblomastix strix</name>
    <dbReference type="NCBI Taxonomy" id="222440"/>
    <lineage>
        <taxon>Eukaryota</taxon>
        <taxon>Metamonada</taxon>
        <taxon>Preaxostyla</taxon>
        <taxon>Oxymonadida</taxon>
        <taxon>Streblomastigidae</taxon>
        <taxon>Streblomastix</taxon>
    </lineage>
</organism>
<evidence type="ECO:0000313" key="1">
    <source>
        <dbReference type="EMBL" id="KAA6357824.1"/>
    </source>
</evidence>
<comment type="caution">
    <text evidence="1">The sequence shown here is derived from an EMBL/GenBank/DDBJ whole genome shotgun (WGS) entry which is preliminary data.</text>
</comment>
<dbReference type="EMBL" id="SNRW01030791">
    <property type="protein sequence ID" value="KAA6357824.1"/>
    <property type="molecule type" value="Genomic_DNA"/>
</dbReference>
<reference evidence="1 2" key="1">
    <citation type="submission" date="2019-03" db="EMBL/GenBank/DDBJ databases">
        <title>Single cell metagenomics reveals metabolic interactions within the superorganism composed of flagellate Streblomastix strix and complex community of Bacteroidetes bacteria on its surface.</title>
        <authorList>
            <person name="Treitli S.C."/>
            <person name="Kolisko M."/>
            <person name="Husnik F."/>
            <person name="Keeling P."/>
            <person name="Hampl V."/>
        </authorList>
    </citation>
    <scope>NUCLEOTIDE SEQUENCE [LARGE SCALE GENOMIC DNA]</scope>
    <source>
        <strain evidence="1">ST1C</strain>
    </source>
</reference>
<name>A0A5J4THJ8_9EUKA</name>
<proteinExistence type="predicted"/>
<feature type="non-terminal residue" evidence="1">
    <location>
        <position position="29"/>
    </location>
</feature>